<dbReference type="PROSITE" id="PS51257">
    <property type="entry name" value="PROKAR_LIPOPROTEIN"/>
    <property type="match status" value="1"/>
</dbReference>
<evidence type="ECO:0000256" key="2">
    <source>
        <dbReference type="SAM" id="Phobius"/>
    </source>
</evidence>
<name>A0A402AB92_9CHLR</name>
<feature type="transmembrane region" description="Helical" evidence="2">
    <location>
        <begin position="355"/>
        <end position="372"/>
    </location>
</feature>
<gene>
    <name evidence="4" type="ORF">KDK_01790</name>
</gene>
<dbReference type="Proteomes" id="UP000287188">
    <property type="component" value="Unassembled WGS sequence"/>
</dbReference>
<protein>
    <recommendedName>
        <fullName evidence="3">DUF6242 domain-containing protein</fullName>
    </recommendedName>
</protein>
<dbReference type="GO" id="GO:0010411">
    <property type="term" value="P:xyloglucan metabolic process"/>
    <property type="evidence" value="ECO:0007669"/>
    <property type="project" value="TreeGrafter"/>
</dbReference>
<dbReference type="Gene3D" id="2.130.10.10">
    <property type="entry name" value="YVTN repeat-like/Quinoprotein amine dehydrogenase"/>
    <property type="match status" value="2"/>
</dbReference>
<dbReference type="AlphaFoldDB" id="A0A402AB92"/>
<organism evidence="4 5">
    <name type="scientific">Dictyobacter kobayashii</name>
    <dbReference type="NCBI Taxonomy" id="2014872"/>
    <lineage>
        <taxon>Bacteria</taxon>
        <taxon>Bacillati</taxon>
        <taxon>Chloroflexota</taxon>
        <taxon>Ktedonobacteria</taxon>
        <taxon>Ktedonobacterales</taxon>
        <taxon>Dictyobacteraceae</taxon>
        <taxon>Dictyobacter</taxon>
    </lineage>
</organism>
<dbReference type="RefSeq" id="WP_126548283.1">
    <property type="nucleotide sequence ID" value="NZ_BIFS01000001.1"/>
</dbReference>
<dbReference type="Pfam" id="PF25852">
    <property type="entry name" value="DUF6242_C"/>
    <property type="match status" value="1"/>
</dbReference>
<dbReference type="InterPro" id="IPR052025">
    <property type="entry name" value="Xyloglucanase_GH74"/>
</dbReference>
<feature type="domain" description="DUF6242" evidence="3">
    <location>
        <begin position="75"/>
        <end position="269"/>
    </location>
</feature>
<dbReference type="SUPFAM" id="SSF50939">
    <property type="entry name" value="Sialidases"/>
    <property type="match status" value="1"/>
</dbReference>
<accession>A0A402AB92</accession>
<dbReference type="InterPro" id="IPR015943">
    <property type="entry name" value="WD40/YVTN_repeat-like_dom_sf"/>
</dbReference>
<keyword evidence="2" id="KW-0812">Transmembrane</keyword>
<dbReference type="OrthoDB" id="142870at2"/>
<evidence type="ECO:0000259" key="3">
    <source>
        <dbReference type="Pfam" id="PF25852"/>
    </source>
</evidence>
<sequence length="403" mass="42719">MYCLLTKLRISRFLPLSALCLILLLVLAACGTGSGILNSGGNWQPAGISGFRFLSLATDPNTPQKIFAGSEQGAIFVSSDSGDHWVRTRTDIAHPAAINALSFDKTGQQLYAASDSGLWLSKNGGQAWTAVTNTNLPPDKYTALAFDLKTASHFYVGTAQHGIFMSTDAGNGWTSISKNLPPAVAVKGLTYDSDQHQLWAATSAGIYRTADQGATWTSLNQGLPAHVATNVVMPASLTGGEQGLIYTGTAQGFFISQDNGAHWAPGRDSLSVVSITSIVLDFRATDSKTLYIGTGAGALQSDDQGQSWRAVAPGLPRSTTVSSLTLGGDHYAQLVAAVNDVYLYPGNNSGNGSNIFPILLFIGFFALLYYFAQGRRKRRLNALSTPVSEDEATKTEPPAPSEQ</sequence>
<dbReference type="InterPro" id="IPR036278">
    <property type="entry name" value="Sialidase_sf"/>
</dbReference>
<reference evidence="5" key="1">
    <citation type="submission" date="2018-12" db="EMBL/GenBank/DDBJ databases">
        <title>Tengunoibacter tsumagoiensis gen. nov., sp. nov., Dictyobacter kobayashii sp. nov., D. alpinus sp. nov., and D. joshuensis sp. nov. and description of Dictyobacteraceae fam. nov. within the order Ktedonobacterales isolated from Tengu-no-mugimeshi.</title>
        <authorList>
            <person name="Wang C.M."/>
            <person name="Zheng Y."/>
            <person name="Sakai Y."/>
            <person name="Toyoda A."/>
            <person name="Minakuchi Y."/>
            <person name="Abe K."/>
            <person name="Yokota A."/>
            <person name="Yabe S."/>
        </authorList>
    </citation>
    <scope>NUCLEOTIDE SEQUENCE [LARGE SCALE GENOMIC DNA]</scope>
    <source>
        <strain evidence="5">Uno11</strain>
    </source>
</reference>
<comment type="caution">
    <text evidence="4">The sequence shown here is derived from an EMBL/GenBank/DDBJ whole genome shotgun (WGS) entry which is preliminary data.</text>
</comment>
<evidence type="ECO:0000256" key="1">
    <source>
        <dbReference type="SAM" id="MobiDB-lite"/>
    </source>
</evidence>
<evidence type="ECO:0000313" key="5">
    <source>
        <dbReference type="Proteomes" id="UP000287188"/>
    </source>
</evidence>
<proteinExistence type="predicted"/>
<feature type="region of interest" description="Disordered" evidence="1">
    <location>
        <begin position="384"/>
        <end position="403"/>
    </location>
</feature>
<keyword evidence="5" id="KW-1185">Reference proteome</keyword>
<evidence type="ECO:0000313" key="4">
    <source>
        <dbReference type="EMBL" id="GCE16379.1"/>
    </source>
</evidence>
<dbReference type="PANTHER" id="PTHR43739:SF5">
    <property type="entry name" value="EXO-ALPHA-SIALIDASE"/>
    <property type="match status" value="1"/>
</dbReference>
<dbReference type="EMBL" id="BIFS01000001">
    <property type="protein sequence ID" value="GCE16379.1"/>
    <property type="molecule type" value="Genomic_DNA"/>
</dbReference>
<keyword evidence="2" id="KW-0472">Membrane</keyword>
<keyword evidence="2" id="KW-1133">Transmembrane helix</keyword>
<dbReference type="SUPFAM" id="SSF110296">
    <property type="entry name" value="Oligoxyloglucan reducing end-specific cellobiohydrolase"/>
    <property type="match status" value="1"/>
</dbReference>
<dbReference type="PANTHER" id="PTHR43739">
    <property type="entry name" value="XYLOGLUCANASE (EUROFUNG)"/>
    <property type="match status" value="1"/>
</dbReference>
<dbReference type="InterPro" id="IPR058667">
    <property type="entry name" value="DUF6242_C"/>
</dbReference>